<evidence type="ECO:0000313" key="4">
    <source>
        <dbReference type="Proteomes" id="UP001500449"/>
    </source>
</evidence>
<name>A0ABN2NP49_9PSEU</name>
<dbReference type="RefSeq" id="WP_344427435.1">
    <property type="nucleotide sequence ID" value="NZ_BAAAQK010000028.1"/>
</dbReference>
<comment type="caution">
    <text evidence="3">The sequence shown here is derived from an EMBL/GenBank/DDBJ whole genome shotgun (WGS) entry which is preliminary data.</text>
</comment>
<protein>
    <recommendedName>
        <fullName evidence="2">Putative collagen-binding domain-containing protein</fullName>
    </recommendedName>
</protein>
<accession>A0ABN2NP49</accession>
<proteinExistence type="predicted"/>
<reference evidence="3 4" key="1">
    <citation type="journal article" date="2019" name="Int. J. Syst. Evol. Microbiol.">
        <title>The Global Catalogue of Microorganisms (GCM) 10K type strain sequencing project: providing services to taxonomists for standard genome sequencing and annotation.</title>
        <authorList>
            <consortium name="The Broad Institute Genomics Platform"/>
            <consortium name="The Broad Institute Genome Sequencing Center for Infectious Disease"/>
            <person name="Wu L."/>
            <person name="Ma J."/>
        </authorList>
    </citation>
    <scope>NUCLEOTIDE SEQUENCE [LARGE SCALE GENOMIC DNA]</scope>
    <source>
        <strain evidence="3 4">JCM 16009</strain>
    </source>
</reference>
<keyword evidence="4" id="KW-1185">Reference proteome</keyword>
<dbReference type="EMBL" id="BAAAQK010000028">
    <property type="protein sequence ID" value="GAA1878812.1"/>
    <property type="molecule type" value="Genomic_DNA"/>
</dbReference>
<dbReference type="InterPro" id="IPR024749">
    <property type="entry name" value="Collagen-bd_put"/>
</dbReference>
<organism evidence="3 4">
    <name type="scientific">Pseudonocardia ailaonensis</name>
    <dbReference type="NCBI Taxonomy" id="367279"/>
    <lineage>
        <taxon>Bacteria</taxon>
        <taxon>Bacillati</taxon>
        <taxon>Actinomycetota</taxon>
        <taxon>Actinomycetes</taxon>
        <taxon>Pseudonocardiales</taxon>
        <taxon>Pseudonocardiaceae</taxon>
        <taxon>Pseudonocardia</taxon>
    </lineage>
</organism>
<feature type="signal peptide" evidence="1">
    <location>
        <begin position="1"/>
        <end position="27"/>
    </location>
</feature>
<evidence type="ECO:0000259" key="2">
    <source>
        <dbReference type="Pfam" id="PF12904"/>
    </source>
</evidence>
<feature type="domain" description="Putative collagen-binding" evidence="2">
    <location>
        <begin position="79"/>
        <end position="155"/>
    </location>
</feature>
<feature type="chain" id="PRO_5045862216" description="Putative collagen-binding domain-containing protein" evidence="1">
    <location>
        <begin position="28"/>
        <end position="172"/>
    </location>
</feature>
<evidence type="ECO:0000313" key="3">
    <source>
        <dbReference type="EMBL" id="GAA1878812.1"/>
    </source>
</evidence>
<keyword evidence="1" id="KW-0732">Signal</keyword>
<evidence type="ECO:0000256" key="1">
    <source>
        <dbReference type="SAM" id="SignalP"/>
    </source>
</evidence>
<dbReference type="Proteomes" id="UP001500449">
    <property type="component" value="Unassembled WGS sequence"/>
</dbReference>
<dbReference type="Pfam" id="PF12904">
    <property type="entry name" value="Collagen_bind_2"/>
    <property type="match status" value="1"/>
</dbReference>
<sequence length="172" mass="17524">MRGRVVAWRVTVAAVLGLPVLAGPAQAAPAVVAQASFAQASFARDGVPDPAAVIRNLAALLASRPTPRLETLAVVGEGASAVRAVDGAFLLVYSSGGHPFALDTTTVRGARAHGWWFDPVGGTALDLGTVEKAPAARFFPPDTGGAPRDRILVVDDADAGFPVPGTSTPPRP</sequence>
<gene>
    <name evidence="3" type="ORF">GCM10009836_70250</name>
</gene>